<gene>
    <name evidence="2" type="ORF">ES674_06040</name>
</gene>
<dbReference type="RefSeq" id="WP_148403068.1">
    <property type="nucleotide sequence ID" value="NZ_VSKK01000001.1"/>
</dbReference>
<dbReference type="EMBL" id="VSKK01000001">
    <property type="protein sequence ID" value="TYB79332.1"/>
    <property type="molecule type" value="Genomic_DNA"/>
</dbReference>
<dbReference type="InterPro" id="IPR002816">
    <property type="entry name" value="TraB/PrgY/GumN_fam"/>
</dbReference>
<keyword evidence="1" id="KW-0732">Signal</keyword>
<comment type="caution">
    <text evidence="2">The sequence shown here is derived from an EMBL/GenBank/DDBJ whole genome shotgun (WGS) entry which is preliminary data.</text>
</comment>
<dbReference type="Proteomes" id="UP000323720">
    <property type="component" value="Unassembled WGS sequence"/>
</dbReference>
<dbReference type="OrthoDB" id="9798714at2"/>
<feature type="chain" id="PRO_5023082455" evidence="1">
    <location>
        <begin position="20"/>
        <end position="287"/>
    </location>
</feature>
<keyword evidence="3" id="KW-1185">Reference proteome</keyword>
<feature type="signal peptide" evidence="1">
    <location>
        <begin position="1"/>
        <end position="19"/>
    </location>
</feature>
<dbReference type="PANTHER" id="PTHR40590:SF1">
    <property type="entry name" value="CYTOPLASMIC PROTEIN"/>
    <property type="match status" value="1"/>
</dbReference>
<proteinExistence type="predicted"/>
<accession>A0A5D0RCV0</accession>
<name>A0A5D0RCV0_9FLAO</name>
<dbReference type="CDD" id="cd14789">
    <property type="entry name" value="Tiki"/>
    <property type="match status" value="1"/>
</dbReference>
<sequence length="287" mass="33100">MKKNLLLLTLVFSSLFAGAQNTILWKVSDTINNKTSYIVGTFHQFGNSFVDSIPQIQEAILKSDLAIFESIDDADSTREIIDARDATNAIDKNFNKRDLQKLQAITTNWKVDIYKLQPIELRWKLQQEFQKIICETVKPTDTWDHFDNYLLHIAKAHNISVLGLETDSLQLKLISKENKNPNWKQERKVISELIDLLTLKNPSVDYCALAKKYRKFELDYGFNEPCDESILIKERNENWLAVLPELLKTNNCFIAVGYAHLRNSCGLLEQLKQQGFLVESVMLTSRD</sequence>
<evidence type="ECO:0000313" key="2">
    <source>
        <dbReference type="EMBL" id="TYB79332.1"/>
    </source>
</evidence>
<dbReference type="InterPro" id="IPR047111">
    <property type="entry name" value="YbaP-like"/>
</dbReference>
<dbReference type="PANTHER" id="PTHR40590">
    <property type="entry name" value="CYTOPLASMIC PROTEIN-RELATED"/>
    <property type="match status" value="1"/>
</dbReference>
<evidence type="ECO:0000256" key="1">
    <source>
        <dbReference type="SAM" id="SignalP"/>
    </source>
</evidence>
<reference evidence="2 3" key="1">
    <citation type="submission" date="2019-08" db="EMBL/GenBank/DDBJ databases">
        <title>Genomes of Antarctic Bizionia species.</title>
        <authorList>
            <person name="Bowman J.P."/>
        </authorList>
    </citation>
    <scope>NUCLEOTIDE SEQUENCE [LARGE SCALE GENOMIC DNA]</scope>
    <source>
        <strain evidence="2 3">ADA-4</strain>
    </source>
</reference>
<organism evidence="2 3">
    <name type="scientific">Bizionia myxarmorum</name>
    <dbReference type="NCBI Taxonomy" id="291186"/>
    <lineage>
        <taxon>Bacteria</taxon>
        <taxon>Pseudomonadati</taxon>
        <taxon>Bacteroidota</taxon>
        <taxon>Flavobacteriia</taxon>
        <taxon>Flavobacteriales</taxon>
        <taxon>Flavobacteriaceae</taxon>
        <taxon>Bizionia</taxon>
    </lineage>
</organism>
<dbReference type="AlphaFoldDB" id="A0A5D0RCV0"/>
<dbReference type="Pfam" id="PF01963">
    <property type="entry name" value="TraB_PrgY_gumN"/>
    <property type="match status" value="1"/>
</dbReference>
<evidence type="ECO:0000313" key="3">
    <source>
        <dbReference type="Proteomes" id="UP000323720"/>
    </source>
</evidence>
<protein>
    <submittedName>
        <fullName evidence="2">TraB/GumN family protein</fullName>
    </submittedName>
</protein>